<comment type="cofactor">
    <cofactor evidence="1">
        <name>pyridoxal 5'-phosphate</name>
        <dbReference type="ChEBI" id="CHEBI:597326"/>
    </cofactor>
</comment>
<dbReference type="Proteomes" id="UP001224392">
    <property type="component" value="Unassembled WGS sequence"/>
</dbReference>
<comment type="caution">
    <text evidence="7">The sequence shown here is derived from an EMBL/GenBank/DDBJ whole genome shotgun (WGS) entry which is preliminary data.</text>
</comment>
<dbReference type="SUPFAM" id="SSF53383">
    <property type="entry name" value="PLP-dependent transferases"/>
    <property type="match status" value="1"/>
</dbReference>
<dbReference type="CDD" id="cd00615">
    <property type="entry name" value="Orn_deC_like"/>
    <property type="match status" value="1"/>
</dbReference>
<dbReference type="Pfam" id="PF01276">
    <property type="entry name" value="OKR_DC_1"/>
    <property type="match status" value="1"/>
</dbReference>
<dbReference type="PANTHER" id="PTHR43277:SF4">
    <property type="entry name" value="ARGININE DECARBOXYLASE"/>
    <property type="match status" value="1"/>
</dbReference>
<dbReference type="InterPro" id="IPR015424">
    <property type="entry name" value="PyrdxlP-dep_Trfase"/>
</dbReference>
<dbReference type="PANTHER" id="PTHR43277">
    <property type="entry name" value="ARGININE DECARBOXYLASE"/>
    <property type="match status" value="1"/>
</dbReference>
<dbReference type="EMBL" id="BSYJ01000004">
    <property type="protein sequence ID" value="GMG87917.1"/>
    <property type="molecule type" value="Genomic_DNA"/>
</dbReference>
<dbReference type="Gene3D" id="3.40.640.10">
    <property type="entry name" value="Type I PLP-dependent aspartate aminotransferase-like (Major domain)"/>
    <property type="match status" value="1"/>
</dbReference>
<name>A0ABQ6M0Q7_9GAMM</name>
<feature type="domain" description="Orn/Lys/Arg decarboxylases family 1 pyridoxal-P attachment site" evidence="6">
    <location>
        <begin position="350"/>
        <end position="364"/>
    </location>
</feature>
<evidence type="ECO:0000256" key="5">
    <source>
        <dbReference type="ARBA" id="ARBA00023239"/>
    </source>
</evidence>
<evidence type="ECO:0000313" key="7">
    <source>
        <dbReference type="EMBL" id="GMG87917.1"/>
    </source>
</evidence>
<evidence type="ECO:0000259" key="6">
    <source>
        <dbReference type="PROSITE" id="PS00703"/>
    </source>
</evidence>
<evidence type="ECO:0000256" key="1">
    <source>
        <dbReference type="ARBA" id="ARBA00001933"/>
    </source>
</evidence>
<keyword evidence="3" id="KW-0210">Decarboxylase</keyword>
<evidence type="ECO:0000313" key="8">
    <source>
        <dbReference type="Proteomes" id="UP001224392"/>
    </source>
</evidence>
<protein>
    <recommendedName>
        <fullName evidence="6">Orn/Lys/Arg decarboxylases family 1 pyridoxal-P attachment site domain-containing protein</fullName>
    </recommendedName>
</protein>
<dbReference type="Gene3D" id="3.90.100.10">
    <property type="entry name" value="Orn/Lys/Arg decarboxylase, C-terminal domain"/>
    <property type="match status" value="1"/>
</dbReference>
<accession>A0ABQ6M0Q7</accession>
<keyword evidence="5" id="KW-0456">Lyase</keyword>
<dbReference type="InterPro" id="IPR052357">
    <property type="entry name" value="Orn_Lys_Arg_decarboxylase-I"/>
</dbReference>
<keyword evidence="8" id="KW-1185">Reference proteome</keyword>
<sequence>MAPCAVAIVGPSPERILRWRDGLDRCAKEAGESALDFLAHPIDALSHVLALPALKSLVIDTRDCSFELVMDALRSAQVRSADLDIFLMGPAAPDAPRQQLLNGWLDSDLQTIPQAYTRLKSALDERAETPFADALRQYVAQVPKSWHTPGHAGGNSLRNSRWGRDFYEAMGAHSFESDLSVSVRCLDSLLEPTAVIQRAQALAARAFGSRETYFVTNGTSTANKVVIQHVMTGGGKMLVDRNCHKSVHHAAILCGATPVYLQPAVNEKYGIYGPVPRKVLLAAIAQNPDARLLVLTSCTYDGLRYDLPQIVAAAHARGIRVLIDEAWYAHGRFHPELRPTALDAGADFVTQSTHKTLSAYSQASMVHIGSDNLDRARFRNDINMYASTSPQYGIIASLDVARMQMEMEGYGLLDRAISLANGIRARLDGNGPVRALGLDELLPAEIRDDGIRLDPTKITIDLSALPVSGTEFERRLFESHNIQVEKSTGNAVTALATIAIDEERADAFCTAVESLANSLYNGKPAATGCARLPQLSEQVMTPREAYFGVRERAPLTLDDGTPNTGLIGRIAADEVVPYPPGIPVLVPGQRISEEILHFICGAIEESGLEMHGISRENGARVSVVADTGEKFVSRDKK</sequence>
<dbReference type="Pfam" id="PF03711">
    <property type="entry name" value="OKR_DC_1_C"/>
    <property type="match status" value="1"/>
</dbReference>
<evidence type="ECO:0000256" key="3">
    <source>
        <dbReference type="ARBA" id="ARBA00022793"/>
    </source>
</evidence>
<dbReference type="InterPro" id="IPR008286">
    <property type="entry name" value="Prn/Lys/Arg_de-COase_C"/>
</dbReference>
<evidence type="ECO:0000256" key="4">
    <source>
        <dbReference type="ARBA" id="ARBA00022898"/>
    </source>
</evidence>
<organism evidence="7 8">
    <name type="scientific">Biformimicrobium ophioploci</name>
    <dbReference type="NCBI Taxonomy" id="3036711"/>
    <lineage>
        <taxon>Bacteria</taxon>
        <taxon>Pseudomonadati</taxon>
        <taxon>Pseudomonadota</taxon>
        <taxon>Gammaproteobacteria</taxon>
        <taxon>Cellvibrionales</taxon>
        <taxon>Microbulbiferaceae</taxon>
        <taxon>Biformimicrobium</taxon>
    </lineage>
</organism>
<dbReference type="InterPro" id="IPR000310">
    <property type="entry name" value="Orn/Lys/Arg_deCO2ase_major_dom"/>
</dbReference>
<dbReference type="RefSeq" id="WP_285764530.1">
    <property type="nucleotide sequence ID" value="NZ_BSYJ01000004.1"/>
</dbReference>
<evidence type="ECO:0000256" key="2">
    <source>
        <dbReference type="ARBA" id="ARBA00010671"/>
    </source>
</evidence>
<proteinExistence type="inferred from homology"/>
<gene>
    <name evidence="7" type="ORF">MNKW57_22380</name>
</gene>
<comment type="similarity">
    <text evidence="2">Belongs to the Orn/Lys/Arg decarboxylase class-I family.</text>
</comment>
<keyword evidence="4" id="KW-0663">Pyridoxal phosphate</keyword>
<dbReference type="PROSITE" id="PS00703">
    <property type="entry name" value="OKR_DC_1"/>
    <property type="match status" value="1"/>
</dbReference>
<reference evidence="7 8" key="1">
    <citation type="submission" date="2023-04" db="EMBL/GenBank/DDBJ databases">
        <title>Marinobulbifer ophiurae gen. nov., sp. Nov., isolate from tissue of brittle star Ophioplocus japonicus.</title>
        <authorList>
            <person name="Kawano K."/>
            <person name="Sawayama S."/>
            <person name="Nakagawa S."/>
        </authorList>
    </citation>
    <scope>NUCLEOTIDE SEQUENCE [LARGE SCALE GENOMIC DNA]</scope>
    <source>
        <strain evidence="7 8">NKW57</strain>
    </source>
</reference>
<dbReference type="InterPro" id="IPR015421">
    <property type="entry name" value="PyrdxlP-dep_Trfase_major"/>
</dbReference>